<evidence type="ECO:0000313" key="1">
    <source>
        <dbReference type="EMBL" id="KAG5603536.1"/>
    </source>
</evidence>
<proteinExistence type="predicted"/>
<gene>
    <name evidence="1" type="ORF">H5410_025028</name>
</gene>
<organism evidence="1 2">
    <name type="scientific">Solanum commersonii</name>
    <name type="common">Commerson's wild potato</name>
    <name type="synonym">Commerson's nightshade</name>
    <dbReference type="NCBI Taxonomy" id="4109"/>
    <lineage>
        <taxon>Eukaryota</taxon>
        <taxon>Viridiplantae</taxon>
        <taxon>Streptophyta</taxon>
        <taxon>Embryophyta</taxon>
        <taxon>Tracheophyta</taxon>
        <taxon>Spermatophyta</taxon>
        <taxon>Magnoliopsida</taxon>
        <taxon>eudicotyledons</taxon>
        <taxon>Gunneridae</taxon>
        <taxon>Pentapetalae</taxon>
        <taxon>asterids</taxon>
        <taxon>lamiids</taxon>
        <taxon>Solanales</taxon>
        <taxon>Solanaceae</taxon>
        <taxon>Solanoideae</taxon>
        <taxon>Solaneae</taxon>
        <taxon>Solanum</taxon>
    </lineage>
</organism>
<protein>
    <submittedName>
        <fullName evidence="1">Uncharacterized protein</fullName>
    </submittedName>
</protein>
<name>A0A9J5YUS8_SOLCO</name>
<dbReference type="Proteomes" id="UP000824120">
    <property type="component" value="Chromosome 5"/>
</dbReference>
<dbReference type="AlphaFoldDB" id="A0A9J5YUS8"/>
<evidence type="ECO:0000313" key="2">
    <source>
        <dbReference type="Proteomes" id="UP000824120"/>
    </source>
</evidence>
<comment type="caution">
    <text evidence="1">The sequence shown here is derived from an EMBL/GenBank/DDBJ whole genome shotgun (WGS) entry which is preliminary data.</text>
</comment>
<accession>A0A9J5YUS8</accession>
<dbReference type="EMBL" id="JACXVP010000005">
    <property type="protein sequence ID" value="KAG5603536.1"/>
    <property type="molecule type" value="Genomic_DNA"/>
</dbReference>
<sequence>MSFLEKEWIMFISKLKIAGSSQQLSRDEGSSHFYTELATRTHNFELRDEGVFHLNNRLLYSKLPRLKRKTLCEIVKDKRKRA</sequence>
<reference evidence="1 2" key="1">
    <citation type="submission" date="2020-09" db="EMBL/GenBank/DDBJ databases">
        <title>De no assembly of potato wild relative species, Solanum commersonii.</title>
        <authorList>
            <person name="Cho K."/>
        </authorList>
    </citation>
    <scope>NUCLEOTIDE SEQUENCE [LARGE SCALE GENOMIC DNA]</scope>
    <source>
        <strain evidence="1">LZ3.2</strain>
        <tissue evidence="1">Leaf</tissue>
    </source>
</reference>
<keyword evidence="2" id="KW-1185">Reference proteome</keyword>